<dbReference type="Proteomes" id="UP000016569">
    <property type="component" value="Unassembled WGS sequence"/>
</dbReference>
<keyword evidence="2" id="KW-1185">Reference proteome</keyword>
<protein>
    <submittedName>
        <fullName evidence="1">Uncharacterized protein</fullName>
    </submittedName>
</protein>
<reference evidence="2" key="1">
    <citation type="journal article" date="2013" name="Genome Announc.">
        <title>Draft Genome Sequence of the Dimorphic Prosthecate Bacterium Brevundimonas abyssalis TAR-001T.</title>
        <authorList>
            <person name="Tsubouchi T."/>
            <person name="Nishi S."/>
            <person name="Usui K."/>
            <person name="Shimane Y."/>
            <person name="Takaki Y."/>
            <person name="Maruyama T."/>
            <person name="Hatada Y."/>
        </authorList>
    </citation>
    <scope>NUCLEOTIDE SEQUENCE [LARGE SCALE GENOMIC DNA]</scope>
    <source>
        <strain evidence="2">TAR-001</strain>
    </source>
</reference>
<proteinExistence type="predicted"/>
<evidence type="ECO:0000313" key="2">
    <source>
        <dbReference type="Proteomes" id="UP000016569"/>
    </source>
</evidence>
<sequence>MLSSYLIQPAGAIRGHINFVPEAGGIYVLLLDHPKALDCAASCGVET</sequence>
<dbReference type="AlphaFoldDB" id="A0A8E0NB68"/>
<name>A0A8E0NB68_9CAUL</name>
<comment type="caution">
    <text evidence="1">The sequence shown here is derived from an EMBL/GenBank/DDBJ whole genome shotgun (WGS) entry which is preliminary data.</text>
</comment>
<gene>
    <name evidence="1" type="ORF">MBEBAB_0867</name>
</gene>
<dbReference type="EMBL" id="BATC01000009">
    <property type="protein sequence ID" value="GAD58617.1"/>
    <property type="molecule type" value="Genomic_DNA"/>
</dbReference>
<organism evidence="1 2">
    <name type="scientific">Brevundimonas abyssalis TAR-001</name>
    <dbReference type="NCBI Taxonomy" id="1391729"/>
    <lineage>
        <taxon>Bacteria</taxon>
        <taxon>Pseudomonadati</taxon>
        <taxon>Pseudomonadota</taxon>
        <taxon>Alphaproteobacteria</taxon>
        <taxon>Caulobacterales</taxon>
        <taxon>Caulobacteraceae</taxon>
        <taxon>Brevundimonas</taxon>
    </lineage>
</organism>
<accession>A0A8E0NB68</accession>
<evidence type="ECO:0000313" key="1">
    <source>
        <dbReference type="EMBL" id="GAD58617.1"/>
    </source>
</evidence>